<evidence type="ECO:0000313" key="11">
    <source>
        <dbReference type="EMBL" id="PIE34276.1"/>
    </source>
</evidence>
<dbReference type="InterPro" id="IPR036890">
    <property type="entry name" value="HATPase_C_sf"/>
</dbReference>
<evidence type="ECO:0000259" key="10">
    <source>
        <dbReference type="PROSITE" id="PS50893"/>
    </source>
</evidence>
<accession>A0A2G6KF22</accession>
<dbReference type="AlphaFoldDB" id="A0A2G6KF22"/>
<dbReference type="Gene3D" id="1.10.287.130">
    <property type="match status" value="1"/>
</dbReference>
<sequence length="612" mass="69426">MISTHANMANLLMLSKISLDYGQFRALKQIDFTLGYSEIHAIVGEHGAGKSSLAMILAGHLKPQSGIIRFDWKEYHTLTLNMARQLKIAIIHQHTLSLNKRFTVAENLFLTTGPFVEGLKWKYETILKAREYLEQHDIDLDPMTPVAELNLSDRILLDILKHLYTPPRLLILDEALEKLSTVSLKKVVSMLMALRNAGMSILLITHRLDDIYNLADRVSILRNGEILLTDEVKNIDKFNLIKMAYMQLSDADQVEDFHQEFNQFLKYNEAILRSLPANLIVTDTECRVKMINDYCKQSFRLEKPSYFNVPLEQLLSSTNSEVLEAVRSPGAKNDVKTLYQVPISFNALQIVCNFKTFPIYDGTFFIGMIILLEDMTEYVQLQKQVILSEKLASVGLLAAGVAHEINNPLEIIYTYMSFMKHKFPTPDFHEALDTLQEQISHITNIVSNLLSFSEKNTLVNEDLDINDEIRVVLKLVRHNAGYKHIKLHFEPHQEDLLIRANKHEIKQVILNLLKNSFEAMPSGGQIFIDTALIEADSSNSVQIRFKDTGPGIGDENPNNIFLPFYSTKQGAKDNLGLGLSVSYGIIQKYHGTITAENIESGCQFVITLPQAM</sequence>
<dbReference type="Pfam" id="PF00512">
    <property type="entry name" value="HisKA"/>
    <property type="match status" value="1"/>
</dbReference>
<dbReference type="InterPro" id="IPR003439">
    <property type="entry name" value="ABC_transporter-like_ATP-bd"/>
</dbReference>
<dbReference type="Pfam" id="PF02518">
    <property type="entry name" value="HATPase_c"/>
    <property type="match status" value="1"/>
</dbReference>
<evidence type="ECO:0000256" key="5">
    <source>
        <dbReference type="ARBA" id="ARBA00022741"/>
    </source>
</evidence>
<reference evidence="11 12" key="1">
    <citation type="submission" date="2017-10" db="EMBL/GenBank/DDBJ databases">
        <title>Novel microbial diversity and functional potential in the marine mammal oral microbiome.</title>
        <authorList>
            <person name="Dudek N.K."/>
            <person name="Sun C.L."/>
            <person name="Burstein D."/>
            <person name="Kantor R.S."/>
            <person name="Aliaga Goltsman D.S."/>
            <person name="Bik E.M."/>
            <person name="Thomas B.C."/>
            <person name="Banfield J.F."/>
            <person name="Relman D.A."/>
        </authorList>
    </citation>
    <scope>NUCLEOTIDE SEQUENCE [LARGE SCALE GENOMIC DNA]</scope>
    <source>
        <strain evidence="11">DOLJORAL78_47_16</strain>
    </source>
</reference>
<evidence type="ECO:0000256" key="6">
    <source>
        <dbReference type="ARBA" id="ARBA00022777"/>
    </source>
</evidence>
<dbReference type="SMART" id="SM00387">
    <property type="entry name" value="HATPase_c"/>
    <property type="match status" value="1"/>
</dbReference>
<keyword evidence="8" id="KW-0902">Two-component regulatory system</keyword>
<evidence type="ECO:0000256" key="4">
    <source>
        <dbReference type="ARBA" id="ARBA00022679"/>
    </source>
</evidence>
<comment type="caution">
    <text evidence="11">The sequence shown here is derived from an EMBL/GenBank/DDBJ whole genome shotgun (WGS) entry which is preliminary data.</text>
</comment>
<dbReference type="EC" id="2.7.13.3" evidence="2"/>
<keyword evidence="6 11" id="KW-0418">Kinase</keyword>
<keyword evidence="3" id="KW-0597">Phosphoprotein</keyword>
<dbReference type="GO" id="GO:0005524">
    <property type="term" value="F:ATP binding"/>
    <property type="evidence" value="ECO:0007669"/>
    <property type="project" value="UniProtKB-KW"/>
</dbReference>
<dbReference type="Gene3D" id="3.30.565.10">
    <property type="entry name" value="Histidine kinase-like ATPase, C-terminal domain"/>
    <property type="match status" value="1"/>
</dbReference>
<dbReference type="CDD" id="cd00082">
    <property type="entry name" value="HisKA"/>
    <property type="match status" value="1"/>
</dbReference>
<dbReference type="InterPro" id="IPR003661">
    <property type="entry name" value="HisK_dim/P_dom"/>
</dbReference>
<evidence type="ECO:0000256" key="8">
    <source>
        <dbReference type="ARBA" id="ARBA00023012"/>
    </source>
</evidence>
<dbReference type="InterPro" id="IPR036097">
    <property type="entry name" value="HisK_dim/P_sf"/>
</dbReference>
<dbReference type="Gene3D" id="3.30.450.20">
    <property type="entry name" value="PAS domain"/>
    <property type="match status" value="1"/>
</dbReference>
<gene>
    <name evidence="11" type="ORF">CSA56_07775</name>
</gene>
<feature type="domain" description="Histidine kinase" evidence="9">
    <location>
        <begin position="400"/>
        <end position="612"/>
    </location>
</feature>
<keyword evidence="7" id="KW-0067">ATP-binding</keyword>
<dbReference type="PANTHER" id="PTHR43065:SF10">
    <property type="entry name" value="PEROXIDE STRESS-ACTIVATED HISTIDINE KINASE MAK3"/>
    <property type="match status" value="1"/>
</dbReference>
<dbReference type="GO" id="GO:0000155">
    <property type="term" value="F:phosphorelay sensor kinase activity"/>
    <property type="evidence" value="ECO:0007669"/>
    <property type="project" value="InterPro"/>
</dbReference>
<feature type="domain" description="ABC transporter" evidence="10">
    <location>
        <begin position="12"/>
        <end position="248"/>
    </location>
</feature>
<dbReference type="SUPFAM" id="SSF55874">
    <property type="entry name" value="ATPase domain of HSP90 chaperone/DNA topoisomerase II/histidine kinase"/>
    <property type="match status" value="1"/>
</dbReference>
<dbReference type="InterPro" id="IPR005467">
    <property type="entry name" value="His_kinase_dom"/>
</dbReference>
<dbReference type="Pfam" id="PF00005">
    <property type="entry name" value="ABC_tran"/>
    <property type="match status" value="1"/>
</dbReference>
<dbReference type="PRINTS" id="PR00344">
    <property type="entry name" value="BCTRLSENSOR"/>
</dbReference>
<dbReference type="InterPro" id="IPR004358">
    <property type="entry name" value="Sig_transdc_His_kin-like_C"/>
</dbReference>
<dbReference type="SMART" id="SM00388">
    <property type="entry name" value="HisKA"/>
    <property type="match status" value="1"/>
</dbReference>
<comment type="catalytic activity">
    <reaction evidence="1">
        <text>ATP + protein L-histidine = ADP + protein N-phospho-L-histidine.</text>
        <dbReference type="EC" id="2.7.13.3"/>
    </reaction>
</comment>
<dbReference type="Gene3D" id="3.40.50.300">
    <property type="entry name" value="P-loop containing nucleotide triphosphate hydrolases"/>
    <property type="match status" value="1"/>
</dbReference>
<protein>
    <recommendedName>
        <fullName evidence="2">histidine kinase</fullName>
        <ecNumber evidence="2">2.7.13.3</ecNumber>
    </recommendedName>
</protein>
<dbReference type="PROSITE" id="PS50109">
    <property type="entry name" value="HIS_KIN"/>
    <property type="match status" value="1"/>
</dbReference>
<dbReference type="SUPFAM" id="SSF52540">
    <property type="entry name" value="P-loop containing nucleoside triphosphate hydrolases"/>
    <property type="match status" value="1"/>
</dbReference>
<evidence type="ECO:0000256" key="7">
    <source>
        <dbReference type="ARBA" id="ARBA00022840"/>
    </source>
</evidence>
<name>A0A2G6KF22_9BACT</name>
<dbReference type="InterPro" id="IPR027417">
    <property type="entry name" value="P-loop_NTPase"/>
</dbReference>
<keyword evidence="4" id="KW-0808">Transferase</keyword>
<evidence type="ECO:0000259" key="9">
    <source>
        <dbReference type="PROSITE" id="PS50109"/>
    </source>
</evidence>
<evidence type="ECO:0000313" key="12">
    <source>
        <dbReference type="Proteomes" id="UP000230821"/>
    </source>
</evidence>
<dbReference type="SMART" id="SM00382">
    <property type="entry name" value="AAA"/>
    <property type="match status" value="1"/>
</dbReference>
<dbReference type="InterPro" id="IPR003593">
    <property type="entry name" value="AAA+_ATPase"/>
</dbReference>
<dbReference type="PANTHER" id="PTHR43065">
    <property type="entry name" value="SENSOR HISTIDINE KINASE"/>
    <property type="match status" value="1"/>
</dbReference>
<evidence type="ECO:0000256" key="1">
    <source>
        <dbReference type="ARBA" id="ARBA00000085"/>
    </source>
</evidence>
<proteinExistence type="predicted"/>
<dbReference type="PROSITE" id="PS50893">
    <property type="entry name" value="ABC_TRANSPORTER_2"/>
    <property type="match status" value="1"/>
</dbReference>
<evidence type="ECO:0000256" key="3">
    <source>
        <dbReference type="ARBA" id="ARBA00022553"/>
    </source>
</evidence>
<organism evidence="11 12">
    <name type="scientific">candidate division KSB3 bacterium</name>
    <dbReference type="NCBI Taxonomy" id="2044937"/>
    <lineage>
        <taxon>Bacteria</taxon>
        <taxon>candidate division KSB3</taxon>
    </lineage>
</organism>
<evidence type="ECO:0000256" key="2">
    <source>
        <dbReference type="ARBA" id="ARBA00012438"/>
    </source>
</evidence>
<dbReference type="GO" id="GO:0016887">
    <property type="term" value="F:ATP hydrolysis activity"/>
    <property type="evidence" value="ECO:0007669"/>
    <property type="project" value="InterPro"/>
</dbReference>
<keyword evidence="5" id="KW-0547">Nucleotide-binding</keyword>
<dbReference type="InterPro" id="IPR003594">
    <property type="entry name" value="HATPase_dom"/>
</dbReference>
<dbReference type="SUPFAM" id="SSF47384">
    <property type="entry name" value="Homodimeric domain of signal transducing histidine kinase"/>
    <property type="match status" value="1"/>
</dbReference>
<dbReference type="EMBL" id="PDSK01000090">
    <property type="protein sequence ID" value="PIE34276.1"/>
    <property type="molecule type" value="Genomic_DNA"/>
</dbReference>
<dbReference type="Proteomes" id="UP000230821">
    <property type="component" value="Unassembled WGS sequence"/>
</dbReference>